<keyword evidence="2" id="KW-1185">Reference proteome</keyword>
<dbReference type="AlphaFoldDB" id="A0A024G4C4"/>
<name>A0A024G4C4_9STRA</name>
<gene>
    <name evidence="1" type="ORF">BN9_022950</name>
</gene>
<dbReference type="EMBL" id="CAIX01000020">
    <property type="protein sequence ID" value="CCI41511.1"/>
    <property type="molecule type" value="Genomic_DNA"/>
</dbReference>
<comment type="caution">
    <text evidence="1">The sequence shown here is derived from an EMBL/GenBank/DDBJ whole genome shotgun (WGS) entry which is preliminary data.</text>
</comment>
<reference evidence="1 2" key="1">
    <citation type="submission" date="2012-05" db="EMBL/GenBank/DDBJ databases">
        <title>Recombination and specialization in a pathogen metapopulation.</title>
        <authorList>
            <person name="Gardiner A."/>
            <person name="Kemen E."/>
            <person name="Schultz-Larsen T."/>
            <person name="MacLean D."/>
            <person name="Van Oosterhout C."/>
            <person name="Jones J.D.G."/>
        </authorList>
    </citation>
    <scope>NUCLEOTIDE SEQUENCE [LARGE SCALE GENOMIC DNA]</scope>
    <source>
        <strain evidence="1 2">Ac Nc2</strain>
    </source>
</reference>
<dbReference type="Proteomes" id="UP000053237">
    <property type="component" value="Unassembled WGS sequence"/>
</dbReference>
<accession>A0A024G4C4</accession>
<proteinExistence type="predicted"/>
<organism evidence="1 2">
    <name type="scientific">Albugo candida</name>
    <dbReference type="NCBI Taxonomy" id="65357"/>
    <lineage>
        <taxon>Eukaryota</taxon>
        <taxon>Sar</taxon>
        <taxon>Stramenopiles</taxon>
        <taxon>Oomycota</taxon>
        <taxon>Peronosporomycetes</taxon>
        <taxon>Albuginales</taxon>
        <taxon>Albuginaceae</taxon>
        <taxon>Albugo</taxon>
    </lineage>
</organism>
<evidence type="ECO:0000313" key="1">
    <source>
        <dbReference type="EMBL" id="CCI41511.1"/>
    </source>
</evidence>
<evidence type="ECO:0000313" key="2">
    <source>
        <dbReference type="Proteomes" id="UP000053237"/>
    </source>
</evidence>
<dbReference type="InParanoid" id="A0A024G4C4"/>
<sequence>MIHRLVLRLMAITYQIYHVSSGLQTGTLKVQVSEGRDGMASCQTCVLDTLGATRMKLELYWKVNDKSFATYTISGSDFVFANLELDCISNKKCIVHELEMSASENGPTTASEEPIISLDESSSVILDFSSSATVLCMACLQQNAAARSVGKFRLTSKIGGDHNIYFVHDAKKPIERKLCEYVCTDLCTPKHCGNFLDLLRALPFEDTQQSSSSKLHHEAVKKKQFSLA</sequence>
<protein>
    <submittedName>
        <fullName evidence="1">Uncharacterized protein</fullName>
    </submittedName>
</protein>